<proteinExistence type="predicted"/>
<organism evidence="1 2">
    <name type="scientific">Polaribacter pectinis</name>
    <dbReference type="NCBI Taxonomy" id="2738844"/>
    <lineage>
        <taxon>Bacteria</taxon>
        <taxon>Pseudomonadati</taxon>
        <taxon>Bacteroidota</taxon>
        <taxon>Flavobacteriia</taxon>
        <taxon>Flavobacteriales</taxon>
        <taxon>Flavobacteriaceae</taxon>
    </lineage>
</organism>
<dbReference type="Pfam" id="PF14335">
    <property type="entry name" value="DUF4391"/>
    <property type="match status" value="1"/>
</dbReference>
<dbReference type="KEGG" id="ppec:H9W90_12040"/>
<accession>A0A7G9L8G7</accession>
<keyword evidence="2" id="KW-1185">Reference proteome</keyword>
<reference evidence="1 2" key="1">
    <citation type="submission" date="2020-08" db="EMBL/GenBank/DDBJ databases">
        <title>Polaribacter sp. L12M9 isolated from gut of the Korean scallop.</title>
        <authorList>
            <person name="Jeong Y.S."/>
        </authorList>
    </citation>
    <scope>NUCLEOTIDE SEQUENCE [LARGE SCALE GENOMIC DNA]</scope>
    <source>
        <strain evidence="1 2">L12M9</strain>
    </source>
</reference>
<dbReference type="InterPro" id="IPR025503">
    <property type="entry name" value="DUF4391"/>
</dbReference>
<protein>
    <submittedName>
        <fullName evidence="1">DUF4391 domain-containing protein</fullName>
    </submittedName>
</protein>
<sequence>MNNLIQLLNIDERCVIDKRITKVAISNNSSLNATEKKVLKEIITDIRWLASYKPFNSAIPEFITKLESYDEVQIISIGFMDTKYTKQVVNILQKSMPYPLVLLLEVENEFAISIAKKSINQTDKLKRTIDEIITSSYLDKTSNNEINSSFLRHLDTKTFNTLHLKSFYENFAKLIHQYETSLLTGKFNIKDKKEVTKDASILKNIEEIEKEMISIKSQIKKETVFSDKVNLNIKLKANETKRQNLINKLS</sequence>
<dbReference type="AlphaFoldDB" id="A0A7G9L8G7"/>
<dbReference type="Proteomes" id="UP000515808">
    <property type="component" value="Chromosome"/>
</dbReference>
<dbReference type="EMBL" id="CP060695">
    <property type="protein sequence ID" value="QNM84916.1"/>
    <property type="molecule type" value="Genomic_DNA"/>
</dbReference>
<dbReference type="RefSeq" id="WP_187481836.1">
    <property type="nucleotide sequence ID" value="NZ_CP060695.1"/>
</dbReference>
<gene>
    <name evidence="1" type="ORF">H9W90_12040</name>
</gene>
<evidence type="ECO:0000313" key="1">
    <source>
        <dbReference type="EMBL" id="QNM84916.1"/>
    </source>
</evidence>
<evidence type="ECO:0000313" key="2">
    <source>
        <dbReference type="Proteomes" id="UP000515808"/>
    </source>
</evidence>
<name>A0A7G9L8G7_9FLAO</name>